<dbReference type="STRING" id="1962263.BS637_12055"/>
<sequence length="274" mass="30898">MSMNEIRNNYEANAHSDKSFKDGCYKDCGKVIESKTLPLCDGTDLTPSAVTSPVVAKVPVVIAEKEVQIDVEARMRLKEKYFEIKRIKKDVFLTQCELLPRAGVIENGVPITGKLFISGYIRKNIEYATADCVKNDVVSGEIKHTTEKIPFDCVTEVTYITPPVLGNRGLQRETDLFCGGCNCNCKCEEERLGKLTCQEYLEDSITLVEKPYCELLGARIFEADIQKKPCYEYGEKVYDEILEKMVVHINVKVLQLQQVAVNGSDFKSSHDCRK</sequence>
<dbReference type="Proteomes" id="UP000190256">
    <property type="component" value="Unassembled WGS sequence"/>
</dbReference>
<gene>
    <name evidence="2" type="ORF">BS637_12055</name>
    <name evidence="3" type="ORF">BS638_05335</name>
</gene>
<dbReference type="EMBL" id="MRAD01000013">
    <property type="protein sequence ID" value="OOO61506.1"/>
    <property type="molecule type" value="Genomic_DNA"/>
</dbReference>
<dbReference type="NCBIfam" id="NF045794">
    <property type="entry name" value="CsxC_fam"/>
    <property type="match status" value="1"/>
</dbReference>
<dbReference type="Pfam" id="PF25250">
    <property type="entry name" value="DUF7852"/>
    <property type="match status" value="1"/>
</dbReference>
<reference evidence="3 5" key="1">
    <citation type="submission" date="2016-12" db="EMBL/GenBank/DDBJ databases">
        <title>Clostridium tepidum sp. nov., a close relative of Clostridium sporogenes and Clostridium botulinum Group I.</title>
        <authorList>
            <person name="Dobritsa A.P."/>
            <person name="Kutumbaka K.K."/>
            <person name="Werner K."/>
            <person name="Wiedmann M."/>
            <person name="Asmus A."/>
            <person name="Samadpour M."/>
        </authorList>
    </citation>
    <scope>NUCLEOTIDE SEQUENCE [LARGE SCALE GENOMIC DNA]</scope>
    <source>
        <strain evidence="3 5">IEH 97212</strain>
    </source>
</reference>
<evidence type="ECO:0000313" key="2">
    <source>
        <dbReference type="EMBL" id="OOO61506.1"/>
    </source>
</evidence>
<evidence type="ECO:0000313" key="4">
    <source>
        <dbReference type="Proteomes" id="UP000190206"/>
    </source>
</evidence>
<proteinExistence type="predicted"/>
<dbReference type="InterPro" id="IPR057174">
    <property type="entry name" value="DUF7852"/>
</dbReference>
<accession>A0A1S9IBD2</accession>
<dbReference type="Proteomes" id="UP000190206">
    <property type="component" value="Unassembled WGS sequence"/>
</dbReference>
<keyword evidence="4" id="KW-1185">Reference proteome</keyword>
<evidence type="ECO:0000313" key="5">
    <source>
        <dbReference type="Proteomes" id="UP000190256"/>
    </source>
</evidence>
<evidence type="ECO:0000259" key="1">
    <source>
        <dbReference type="Pfam" id="PF25250"/>
    </source>
</evidence>
<feature type="domain" description="DUF7852" evidence="1">
    <location>
        <begin position="50"/>
        <end position="132"/>
    </location>
</feature>
<comment type="caution">
    <text evidence="3">The sequence shown here is derived from an EMBL/GenBank/DDBJ whole genome shotgun (WGS) entry which is preliminary data.</text>
</comment>
<dbReference type="InterPro" id="IPR039286">
    <property type="entry name" value="CsxC"/>
</dbReference>
<protein>
    <recommendedName>
        <fullName evidence="1">DUF7852 domain-containing protein</fullName>
    </recommendedName>
</protein>
<dbReference type="RefSeq" id="WP_078025060.1">
    <property type="nucleotide sequence ID" value="NZ_JADPGM010000005.1"/>
</dbReference>
<name>A0A1S9IBD2_9CLOT</name>
<organism evidence="3 5">
    <name type="scientific">Clostridium tepidum</name>
    <dbReference type="NCBI Taxonomy" id="1962263"/>
    <lineage>
        <taxon>Bacteria</taxon>
        <taxon>Bacillati</taxon>
        <taxon>Bacillota</taxon>
        <taxon>Clostridia</taxon>
        <taxon>Eubacteriales</taxon>
        <taxon>Clostridiaceae</taxon>
        <taxon>Clostridium</taxon>
    </lineage>
</organism>
<dbReference type="AlphaFoldDB" id="A0A1S9IBD2"/>
<dbReference type="InterPro" id="IPR054845">
    <property type="entry name" value="Exosporium_prot_C"/>
</dbReference>
<evidence type="ECO:0000313" key="3">
    <source>
        <dbReference type="EMBL" id="OOO67621.1"/>
    </source>
</evidence>
<dbReference type="GO" id="GO:0043592">
    <property type="term" value="C:exosporium"/>
    <property type="evidence" value="ECO:0007669"/>
    <property type="project" value="InterPro"/>
</dbReference>
<dbReference type="EMBL" id="MRAE01000009">
    <property type="protein sequence ID" value="OOO67621.1"/>
    <property type="molecule type" value="Genomic_DNA"/>
</dbReference>
<reference evidence="2 4" key="2">
    <citation type="submission" date="2016-12" db="EMBL/GenBank/DDBJ databases">
        <title>Clostridium tepidum sp. nov., a close relative of Clostridium sporogenes and Clostridium botulinum Group I.</title>
        <authorList>
            <person name="Dobritsa A.P."/>
            <person name="Kutumbaka K."/>
            <person name="Werner K."/>
            <person name="Samadpour M."/>
        </authorList>
    </citation>
    <scope>NUCLEOTIDE SEQUENCE [LARGE SCALE GENOMIC DNA]</scope>
    <source>
        <strain evidence="2 4">PE</strain>
    </source>
</reference>
<dbReference type="PANTHER" id="PTHR37303">
    <property type="entry name" value="EXPORTED PROTEIN-RELATED"/>
    <property type="match status" value="1"/>
</dbReference>
<dbReference type="PANTHER" id="PTHR37303:SF2">
    <property type="entry name" value="DUF3794 DOMAIN-CONTAINING PROTEIN"/>
    <property type="match status" value="1"/>
</dbReference>
<dbReference type="OrthoDB" id="2381017at2"/>